<evidence type="ECO:0000313" key="3">
    <source>
        <dbReference type="Proteomes" id="UP001164746"/>
    </source>
</evidence>
<reference evidence="2" key="1">
    <citation type="submission" date="2022-11" db="EMBL/GenBank/DDBJ databases">
        <title>Centuries of genome instability and evolution in soft-shell clam transmissible cancer (bioRxiv).</title>
        <authorList>
            <person name="Hart S.F.M."/>
            <person name="Yonemitsu M.A."/>
            <person name="Giersch R.M."/>
            <person name="Beal B.F."/>
            <person name="Arriagada G."/>
            <person name="Davis B.W."/>
            <person name="Ostrander E.A."/>
            <person name="Goff S.P."/>
            <person name="Metzger M.J."/>
        </authorList>
    </citation>
    <scope>NUCLEOTIDE SEQUENCE</scope>
    <source>
        <strain evidence="2">MELC-2E11</strain>
        <tissue evidence="2">Siphon/mantle</tissue>
    </source>
</reference>
<dbReference type="Proteomes" id="UP001164746">
    <property type="component" value="Chromosome 6"/>
</dbReference>
<dbReference type="EMBL" id="CP111017">
    <property type="protein sequence ID" value="WAR08085.1"/>
    <property type="molecule type" value="Genomic_DNA"/>
</dbReference>
<protein>
    <submittedName>
        <fullName evidence="2">Uncharacterized protein</fullName>
    </submittedName>
</protein>
<organism evidence="2 3">
    <name type="scientific">Mya arenaria</name>
    <name type="common">Soft-shell clam</name>
    <dbReference type="NCBI Taxonomy" id="6604"/>
    <lineage>
        <taxon>Eukaryota</taxon>
        <taxon>Metazoa</taxon>
        <taxon>Spiralia</taxon>
        <taxon>Lophotrochozoa</taxon>
        <taxon>Mollusca</taxon>
        <taxon>Bivalvia</taxon>
        <taxon>Autobranchia</taxon>
        <taxon>Heteroconchia</taxon>
        <taxon>Euheterodonta</taxon>
        <taxon>Imparidentia</taxon>
        <taxon>Neoheterodontei</taxon>
        <taxon>Myida</taxon>
        <taxon>Myoidea</taxon>
        <taxon>Myidae</taxon>
        <taxon>Mya</taxon>
    </lineage>
</organism>
<gene>
    <name evidence="2" type="ORF">MAR_018043</name>
</gene>
<proteinExistence type="predicted"/>
<sequence>MKMNVVLELLAKIRARVQTQSEVTRAIVRQQDTQEQIVAQMKMNVVLELLAKIRACVQTQSEVTRAIVREQDIQEQIVAQHPVVAARTTAAQTPARILERAQTPEVGTLVVVPELVTREQTVTQMKMNAVSELLVRMEAHVQTQQEVSHATVQTPRSLETHARTVQCDPAS</sequence>
<name>A0ABY7EDY1_MYAAR</name>
<evidence type="ECO:0000256" key="1">
    <source>
        <dbReference type="SAM" id="MobiDB-lite"/>
    </source>
</evidence>
<feature type="compositionally biased region" description="Polar residues" evidence="1">
    <location>
        <begin position="146"/>
        <end position="157"/>
    </location>
</feature>
<accession>A0ABY7EDY1</accession>
<keyword evidence="3" id="KW-1185">Reference proteome</keyword>
<feature type="region of interest" description="Disordered" evidence="1">
    <location>
        <begin position="146"/>
        <end position="171"/>
    </location>
</feature>
<evidence type="ECO:0000313" key="2">
    <source>
        <dbReference type="EMBL" id="WAR08085.1"/>
    </source>
</evidence>